<evidence type="ECO:0000313" key="1">
    <source>
        <dbReference type="EMBL" id="STQ43871.1"/>
    </source>
</evidence>
<evidence type="ECO:0000313" key="2">
    <source>
        <dbReference type="Proteomes" id="UP000254304"/>
    </source>
</evidence>
<name>A0A377N8K9_9GAMM</name>
<dbReference type="EMBL" id="UGGO01000001">
    <property type="protein sequence ID" value="STQ43871.1"/>
    <property type="molecule type" value="Genomic_DNA"/>
</dbReference>
<proteinExistence type="predicted"/>
<dbReference type="AlphaFoldDB" id="A0A377N8K9"/>
<gene>
    <name evidence="1" type="ORF">NCTC12157_01571</name>
</gene>
<protein>
    <submittedName>
        <fullName evidence="1">Uncharacterized protein</fullName>
    </submittedName>
</protein>
<organism evidence="1 2">
    <name type="scientific">Ewingella americana</name>
    <dbReference type="NCBI Taxonomy" id="41202"/>
    <lineage>
        <taxon>Bacteria</taxon>
        <taxon>Pseudomonadati</taxon>
        <taxon>Pseudomonadota</taxon>
        <taxon>Gammaproteobacteria</taxon>
        <taxon>Enterobacterales</taxon>
        <taxon>Yersiniaceae</taxon>
        <taxon>Ewingella</taxon>
    </lineage>
</organism>
<accession>A0A377N8K9</accession>
<reference evidence="1 2" key="1">
    <citation type="submission" date="2018-06" db="EMBL/GenBank/DDBJ databases">
        <authorList>
            <consortium name="Pathogen Informatics"/>
            <person name="Doyle S."/>
        </authorList>
    </citation>
    <scope>NUCLEOTIDE SEQUENCE [LARGE SCALE GENOMIC DNA]</scope>
    <source>
        <strain evidence="1 2">NCTC12157</strain>
    </source>
</reference>
<dbReference type="Proteomes" id="UP000254304">
    <property type="component" value="Unassembled WGS sequence"/>
</dbReference>
<sequence>MKKRWIIGCAWRMSVRHSDVGSMESYLIFHSAPGAVTTASKWRLSTARCAPSLMKTSVTISAQRLIDALSGEIADKDSERASTCKPSCTTCWLSRCGRHPHSFIRFVRHLRRLLAG</sequence>